<dbReference type="GO" id="GO:0005739">
    <property type="term" value="C:mitochondrion"/>
    <property type="evidence" value="ECO:0007669"/>
    <property type="project" value="GOC"/>
</dbReference>
<protein>
    <submittedName>
        <fullName evidence="3">Cytochrome b</fullName>
    </submittedName>
</protein>
<organism evidence="3">
    <name type="scientific">Phaffia rhodozyma</name>
    <name type="common">Yeast</name>
    <name type="synonym">Xanthophyllomyces dendrorhous</name>
    <dbReference type="NCBI Taxonomy" id="264483"/>
    <lineage>
        <taxon>Eukaryota</taxon>
        <taxon>Fungi</taxon>
        <taxon>Dikarya</taxon>
        <taxon>Basidiomycota</taxon>
        <taxon>Agaricomycotina</taxon>
        <taxon>Tremellomycetes</taxon>
        <taxon>Cystofilobasidiales</taxon>
        <taxon>Mrakiaceae</taxon>
        <taxon>Phaffia</taxon>
    </lineage>
</organism>
<dbReference type="EMBL" id="LN483090">
    <property type="protein sequence ID" value="CED80058.1"/>
    <property type="molecule type" value="Genomic_DNA"/>
</dbReference>
<dbReference type="AlphaFoldDB" id="A0A0F7SPC4"/>
<proteinExistence type="predicted"/>
<dbReference type="PROSITE" id="PS51002">
    <property type="entry name" value="CYTB_NTER"/>
    <property type="match status" value="1"/>
</dbReference>
<dbReference type="GO" id="GO:0016020">
    <property type="term" value="C:membrane"/>
    <property type="evidence" value="ECO:0007669"/>
    <property type="project" value="InterPro"/>
</dbReference>
<dbReference type="Gene3D" id="1.20.810.10">
    <property type="entry name" value="Cytochrome Bc1 Complex, Chain C"/>
    <property type="match status" value="2"/>
</dbReference>
<evidence type="ECO:0000313" key="3">
    <source>
        <dbReference type="EMBL" id="CED80058.1"/>
    </source>
</evidence>
<reference evidence="3" key="1">
    <citation type="submission" date="2014-08" db="EMBL/GenBank/DDBJ databases">
        <authorList>
            <person name="Sharma Rahul"/>
            <person name="Thines Marco"/>
        </authorList>
    </citation>
    <scope>NUCLEOTIDE SEQUENCE</scope>
</reference>
<dbReference type="SUPFAM" id="SSF81342">
    <property type="entry name" value="Transmembrane di-heme cytochromes"/>
    <property type="match status" value="1"/>
</dbReference>
<name>A0A0F7SPC4_PHARH</name>
<evidence type="ECO:0000259" key="2">
    <source>
        <dbReference type="PROSITE" id="PS51002"/>
    </source>
</evidence>
<keyword evidence="1" id="KW-0812">Transmembrane</keyword>
<dbReference type="Pfam" id="PF00033">
    <property type="entry name" value="Cytochrome_B"/>
    <property type="match status" value="2"/>
</dbReference>
<dbReference type="PANTHER" id="PTHR19271">
    <property type="entry name" value="CYTOCHROME B"/>
    <property type="match status" value="1"/>
</dbReference>
<feature type="transmembrane region" description="Helical" evidence="1">
    <location>
        <begin position="29"/>
        <end position="56"/>
    </location>
</feature>
<dbReference type="PANTHER" id="PTHR19271:SF16">
    <property type="entry name" value="CYTOCHROME B"/>
    <property type="match status" value="1"/>
</dbReference>
<accession>A0A0F7SPC4</accession>
<feature type="transmembrane region" description="Helical" evidence="1">
    <location>
        <begin position="96"/>
        <end position="113"/>
    </location>
</feature>
<dbReference type="InterPro" id="IPR005797">
    <property type="entry name" value="Cyt_b/b6_N"/>
</dbReference>
<dbReference type="GO" id="GO:0006122">
    <property type="term" value="P:mitochondrial electron transport, ubiquinol to cytochrome c"/>
    <property type="evidence" value="ECO:0007669"/>
    <property type="project" value="TreeGrafter"/>
</dbReference>
<keyword evidence="1" id="KW-0472">Membrane</keyword>
<sequence>MLRLLKANPVLGLANSYLVDSAQPSSLSYLWNLGSLLAACLVVQIVTGVLLAMHYTPSAELAFASVEHIMLGTILLVAMILTAFLGYCLVYGQMSLWGATVITSMMSALPWVGGDLVELIW</sequence>
<feature type="transmembrane region" description="Helical" evidence="1">
    <location>
        <begin position="68"/>
        <end position="89"/>
    </location>
</feature>
<dbReference type="InterPro" id="IPR016174">
    <property type="entry name" value="Di-haem_cyt_TM"/>
</dbReference>
<feature type="non-terminal residue" evidence="3">
    <location>
        <position position="121"/>
    </location>
</feature>
<dbReference type="GO" id="GO:0016491">
    <property type="term" value="F:oxidoreductase activity"/>
    <property type="evidence" value="ECO:0007669"/>
    <property type="project" value="InterPro"/>
</dbReference>
<feature type="domain" description="Cytochrome b/b6 N-terminal region profile" evidence="2">
    <location>
        <begin position="1"/>
        <end position="121"/>
    </location>
</feature>
<dbReference type="GO" id="GO:0008121">
    <property type="term" value="F:quinol-cytochrome-c reductase activity"/>
    <property type="evidence" value="ECO:0007669"/>
    <property type="project" value="TreeGrafter"/>
</dbReference>
<dbReference type="InterPro" id="IPR027387">
    <property type="entry name" value="Cytb/b6-like_sf"/>
</dbReference>
<keyword evidence="1" id="KW-1133">Transmembrane helix</keyword>
<evidence type="ECO:0000256" key="1">
    <source>
        <dbReference type="SAM" id="Phobius"/>
    </source>
</evidence>